<protein>
    <submittedName>
        <fullName evidence="1">A/G-specific adenine glycosylase</fullName>
        <ecNumber evidence="1">3.2.2.-</ecNumber>
    </submittedName>
</protein>
<dbReference type="STRING" id="641524.ADICYQ_4538"/>
<gene>
    <name evidence="1" type="ORF">ADICYQ_4538</name>
</gene>
<accession>S7WI39</accession>
<keyword evidence="1" id="KW-0378">Hydrolase</keyword>
<reference evidence="1 2" key="1">
    <citation type="journal article" date="2013" name="Genome Announc.">
        <title>Draft Genome Sequence of Cyclobacterium qasimii Strain M12-11BT, Isolated from Arctic Marine Sediment.</title>
        <authorList>
            <person name="Shivaji S."/>
            <person name="Ara S."/>
            <person name="Singh A."/>
            <person name="Kumar Pinnaka A."/>
        </authorList>
    </citation>
    <scope>NUCLEOTIDE SEQUENCE [LARGE SCALE GENOMIC DNA]</scope>
    <source>
        <strain evidence="1 2">M12-11B</strain>
    </source>
</reference>
<proteinExistence type="predicted"/>
<name>S7WI39_9BACT</name>
<comment type="caution">
    <text evidence="1">The sequence shown here is derived from an EMBL/GenBank/DDBJ whole genome shotgun (WGS) entry which is preliminary data.</text>
</comment>
<dbReference type="eggNOG" id="COG1194">
    <property type="taxonomic scope" value="Bacteria"/>
</dbReference>
<dbReference type="AlphaFoldDB" id="S7WI39"/>
<dbReference type="EC" id="3.2.2.-" evidence="1"/>
<organism evidence="1 2">
    <name type="scientific">Cyclobacterium qasimii M12-11B</name>
    <dbReference type="NCBI Taxonomy" id="641524"/>
    <lineage>
        <taxon>Bacteria</taxon>
        <taxon>Pseudomonadati</taxon>
        <taxon>Bacteroidota</taxon>
        <taxon>Cytophagia</taxon>
        <taxon>Cytophagales</taxon>
        <taxon>Cyclobacteriaceae</taxon>
        <taxon>Cyclobacterium</taxon>
    </lineage>
</organism>
<sequence>MNIDPDKLNLPAALYSMDPHYSLSSEKPYKHILTHQRIFASFVNIELKATHKVALENWAIANEYDLVDEAVLESLGKPKLIVRYLNQ</sequence>
<evidence type="ECO:0000313" key="1">
    <source>
        <dbReference type="EMBL" id="EPR66404.1"/>
    </source>
</evidence>
<dbReference type="EMBL" id="ATNM01000147">
    <property type="protein sequence ID" value="EPR66404.1"/>
    <property type="molecule type" value="Genomic_DNA"/>
</dbReference>
<keyword evidence="1" id="KW-0326">Glycosidase</keyword>
<dbReference type="GO" id="GO:0016798">
    <property type="term" value="F:hydrolase activity, acting on glycosyl bonds"/>
    <property type="evidence" value="ECO:0007669"/>
    <property type="project" value="UniProtKB-KW"/>
</dbReference>
<dbReference type="Proteomes" id="UP000014974">
    <property type="component" value="Unassembled WGS sequence"/>
</dbReference>
<dbReference type="PATRIC" id="fig|641524.5.peg.4502"/>
<evidence type="ECO:0000313" key="2">
    <source>
        <dbReference type="Proteomes" id="UP000014974"/>
    </source>
</evidence>